<proteinExistence type="predicted"/>
<evidence type="ECO:0000313" key="1">
    <source>
        <dbReference type="EMBL" id="GGY37827.1"/>
    </source>
</evidence>
<reference evidence="2" key="1">
    <citation type="journal article" date="2019" name="Int. J. Syst. Evol. Microbiol.">
        <title>The Global Catalogue of Microorganisms (GCM) 10K type strain sequencing project: providing services to taxonomists for standard genome sequencing and annotation.</title>
        <authorList>
            <consortium name="The Broad Institute Genomics Platform"/>
            <consortium name="The Broad Institute Genome Sequencing Center for Infectious Disease"/>
            <person name="Wu L."/>
            <person name="Ma J."/>
        </authorList>
    </citation>
    <scope>NUCLEOTIDE SEQUENCE [LARGE SCALE GENOMIC DNA]</scope>
    <source>
        <strain evidence="2">JCM 4594</strain>
    </source>
</reference>
<name>A0ABQ3A9K1_9ACTN</name>
<organism evidence="1 2">
    <name type="scientific">Streptomyces xanthochromogenes</name>
    <dbReference type="NCBI Taxonomy" id="67384"/>
    <lineage>
        <taxon>Bacteria</taxon>
        <taxon>Bacillati</taxon>
        <taxon>Actinomycetota</taxon>
        <taxon>Actinomycetes</taxon>
        <taxon>Kitasatosporales</taxon>
        <taxon>Streptomycetaceae</taxon>
        <taxon>Streptomyces</taxon>
    </lineage>
</organism>
<dbReference type="EMBL" id="BMUU01000005">
    <property type="protein sequence ID" value="GGY37827.1"/>
    <property type="molecule type" value="Genomic_DNA"/>
</dbReference>
<protein>
    <submittedName>
        <fullName evidence="1">Uncharacterized protein</fullName>
    </submittedName>
</protein>
<gene>
    <name evidence="1" type="ORF">GCM10010326_34790</name>
</gene>
<evidence type="ECO:0000313" key="2">
    <source>
        <dbReference type="Proteomes" id="UP000600946"/>
    </source>
</evidence>
<sequence length="299" mass="31327">MHLRDAEILRDPALGHLPEEPHVENLPFALGQAAQARLDGLAVDDDVEGQVGATQRVAQAVSLAIPREFGVQGKRAEAVDGFEPRSDLVLGHAGVCREIRRTGPLGRAVRGELLRGRTHATPQVLYPARHMKGPHVVAEVPLDLTSDGGHGVTLEGGTAARVVPVDGLDESERRDLTEVLKGLAPVAEAAGEALGHGQPGADEVLAQGVPFGPVRQSREAFEGGRGPGRVVVRVPVVRRAGVGTHMRSSSLERCGGWLSPGSLRPGVVARPERTAAPTDVPPVRSTEFACPGLVGPNVA</sequence>
<accession>A0ABQ3A9K1</accession>
<keyword evidence="2" id="KW-1185">Reference proteome</keyword>
<comment type="caution">
    <text evidence="1">The sequence shown here is derived from an EMBL/GenBank/DDBJ whole genome shotgun (WGS) entry which is preliminary data.</text>
</comment>
<dbReference type="Proteomes" id="UP000600946">
    <property type="component" value="Unassembled WGS sequence"/>
</dbReference>